<evidence type="ECO:0000313" key="1">
    <source>
        <dbReference type="EMBL" id="CDW27475.1"/>
    </source>
</evidence>
<proteinExistence type="predicted"/>
<reference evidence="1" key="1">
    <citation type="submission" date="2014-05" db="EMBL/GenBank/DDBJ databases">
        <authorList>
            <person name="Chronopoulou M."/>
        </authorList>
    </citation>
    <scope>NUCLEOTIDE SEQUENCE</scope>
    <source>
        <tissue evidence="1">Whole organism</tissue>
    </source>
</reference>
<name>A0A0K2TNR7_LEPSM</name>
<accession>A0A0K2TNR7</accession>
<protein>
    <submittedName>
        <fullName evidence="1">Putative LOC101896122 [Musca domestica]</fullName>
    </submittedName>
</protein>
<dbReference type="AlphaFoldDB" id="A0A0K2TNR7"/>
<dbReference type="EMBL" id="HACA01010114">
    <property type="protein sequence ID" value="CDW27475.1"/>
    <property type="molecule type" value="Transcribed_RNA"/>
</dbReference>
<sequence length="98" mass="11559">MRYWLCKNPQVLLDTSLHREKVTVSCGLHAGGIIDGDNCHVTVNENRYRTMVIDFFLGPHCKEWAWQTFGFNKTVPLVRQKTLQSILFYRLKQNYNVR</sequence>
<organism evidence="1">
    <name type="scientific">Lepeophtheirus salmonis</name>
    <name type="common">Salmon louse</name>
    <name type="synonym">Caligus salmonis</name>
    <dbReference type="NCBI Taxonomy" id="72036"/>
    <lineage>
        <taxon>Eukaryota</taxon>
        <taxon>Metazoa</taxon>
        <taxon>Ecdysozoa</taxon>
        <taxon>Arthropoda</taxon>
        <taxon>Crustacea</taxon>
        <taxon>Multicrustacea</taxon>
        <taxon>Hexanauplia</taxon>
        <taxon>Copepoda</taxon>
        <taxon>Siphonostomatoida</taxon>
        <taxon>Caligidae</taxon>
        <taxon>Lepeophtheirus</taxon>
    </lineage>
</organism>